<evidence type="ECO:0000259" key="2">
    <source>
        <dbReference type="Pfam" id="PF12728"/>
    </source>
</evidence>
<evidence type="ECO:0000259" key="1">
    <source>
        <dbReference type="Pfam" id="PF10074"/>
    </source>
</evidence>
<dbReference type="EMBL" id="FZPA01000011">
    <property type="protein sequence ID" value="SNT09381.1"/>
    <property type="molecule type" value="Genomic_DNA"/>
</dbReference>
<dbReference type="Proteomes" id="UP000198339">
    <property type="component" value="Unassembled WGS sequence"/>
</dbReference>
<gene>
    <name evidence="3" type="ORF">SAMN06295955_11177</name>
</gene>
<protein>
    <submittedName>
        <fullName evidence="3">Uncharacterized conserved protein</fullName>
    </submittedName>
</protein>
<feature type="domain" description="T6SS Transcription factor RovC-like DNA binding" evidence="1">
    <location>
        <begin position="52"/>
        <end position="158"/>
    </location>
</feature>
<dbReference type="Pfam" id="PF10074">
    <property type="entry name" value="RovC_DNA-bd"/>
    <property type="match status" value="1"/>
</dbReference>
<proteinExistence type="predicted"/>
<dbReference type="SUPFAM" id="SSF46955">
    <property type="entry name" value="Putative DNA-binding domain"/>
    <property type="match status" value="1"/>
</dbReference>
<evidence type="ECO:0000313" key="4">
    <source>
        <dbReference type="Proteomes" id="UP000198339"/>
    </source>
</evidence>
<keyword evidence="4" id="KW-1185">Reference proteome</keyword>
<feature type="domain" description="Helix-turn-helix" evidence="2">
    <location>
        <begin position="210"/>
        <end position="258"/>
    </location>
</feature>
<dbReference type="InterPro" id="IPR041657">
    <property type="entry name" value="HTH_17"/>
</dbReference>
<organism evidence="3 4">
    <name type="scientific">Sphingopyxis indica</name>
    <dbReference type="NCBI Taxonomy" id="436663"/>
    <lineage>
        <taxon>Bacteria</taxon>
        <taxon>Pseudomonadati</taxon>
        <taxon>Pseudomonadota</taxon>
        <taxon>Alphaproteobacteria</taxon>
        <taxon>Sphingomonadales</taxon>
        <taxon>Sphingomonadaceae</taxon>
        <taxon>Sphingopyxis</taxon>
    </lineage>
</organism>
<dbReference type="Pfam" id="PF12728">
    <property type="entry name" value="HTH_17"/>
    <property type="match status" value="1"/>
</dbReference>
<dbReference type="InterPro" id="IPR018754">
    <property type="entry name" value="RovC-like_DNA-bd"/>
</dbReference>
<dbReference type="OrthoDB" id="7772848at2"/>
<dbReference type="InterPro" id="IPR009061">
    <property type="entry name" value="DNA-bd_dom_put_sf"/>
</dbReference>
<accession>A0A239JU41</accession>
<dbReference type="AlphaFoldDB" id="A0A239JU41"/>
<reference evidence="3 4" key="1">
    <citation type="submission" date="2017-06" db="EMBL/GenBank/DDBJ databases">
        <authorList>
            <person name="Kim H.J."/>
            <person name="Triplett B.A."/>
        </authorList>
    </citation>
    <scope>NUCLEOTIDE SEQUENCE [LARGE SCALE GENOMIC DNA]</scope>
    <source>
        <strain evidence="3 4">DS15</strain>
    </source>
</reference>
<evidence type="ECO:0000313" key="3">
    <source>
        <dbReference type="EMBL" id="SNT09381.1"/>
    </source>
</evidence>
<name>A0A239JU41_9SPHN</name>
<sequence length="281" mass="31091">MKDRPHFDPAHWPLAIASRSAVDETHLVMGDGVSLHRICLRGVPVGDPLAALIPCDALLDARLEALAGLERWLRGARRGAQLFGPTAYQARRLHLLLAILDLRRGRDVTSHMVAQRLVYPRLSIGQGASWKSSPERRRTQRLIHEAEALAAGGYRALLAGGAGRQKQRCDSAAPPRSRFRATTPHRALPRLFGSRRWKEHPMTAAHPPRYLRTPDAARRVGLSPRTLEKHRCYGTGPAYRKLGGRVVYAIDELDAWVELGRRSSTSDPGVGTVHPARRGLA</sequence>